<dbReference type="OrthoDB" id="2130735at2759"/>
<dbReference type="EMBL" id="SKBQ01000011">
    <property type="protein sequence ID" value="TPX18173.1"/>
    <property type="molecule type" value="Genomic_DNA"/>
</dbReference>
<dbReference type="RefSeq" id="XP_030999884.1">
    <property type="nucleotide sequence ID" value="XM_031136898.1"/>
</dbReference>
<gene>
    <name evidence="2" type="ORF">E0L32_002682</name>
</gene>
<dbReference type="GeneID" id="41970129"/>
<proteinExistence type="predicted"/>
<dbReference type="STRING" id="1093900.A0A507BFA8"/>
<dbReference type="PANTHER" id="PTHR38792:SF3">
    <property type="entry name" value="BNR_ASP-BOX REPEAT DOMAIN PROTEIN (AFU_ORTHOLOGUE AFUA_7G06430)-RELATED"/>
    <property type="match status" value="1"/>
</dbReference>
<protein>
    <recommendedName>
        <fullName evidence="4">Glycoside hydrolase family 93 protein</fullName>
    </recommendedName>
</protein>
<reference evidence="2 3" key="1">
    <citation type="submission" date="2019-06" db="EMBL/GenBank/DDBJ databases">
        <title>Draft genome sequence of the filamentous fungus Phialemoniopsis curvata isolated from diesel fuel.</title>
        <authorList>
            <person name="Varaljay V.A."/>
            <person name="Lyon W.J."/>
            <person name="Crouch A.L."/>
            <person name="Drake C.E."/>
            <person name="Hollomon J.M."/>
            <person name="Nadeau L.J."/>
            <person name="Nunn H.S."/>
            <person name="Stevenson B.S."/>
            <person name="Bojanowski C.L."/>
            <person name="Crookes-Goodson W.J."/>
        </authorList>
    </citation>
    <scope>NUCLEOTIDE SEQUENCE [LARGE SCALE GENOMIC DNA]</scope>
    <source>
        <strain evidence="2 3">D216</strain>
    </source>
</reference>
<dbReference type="InParanoid" id="A0A507BFA8"/>
<name>A0A507BFA8_9PEZI</name>
<sequence length="382" mass="42100">MLIHTVVLCLSAAVSTVLGTPLQHAVAPTTFSNKVIFTPPQDYTDPRVLYARTVELADGTLLATWENYSPEPPLVYFPIYESKDYGVSWKMISKVTDDVNNWGLRYQPFLYELPEDLGEFKAGTILCAGNSIPTDLSQTRIDVYASTDKGHTWEFVSHVAAGGVAKPNNGETPVWEPFLMMYKSQMILYYSDQRDPKYGQKLVHQTSSDLRTWDPPVDDVAHSPYTARPGMTTVARLPDGRYIMSYEYGGGPGAGSGYTFPVFYRIAEDPRQFARAADHPVKAGSTVPIGSPYVTWSSVGGRDGSIVVSDGTGSRIFVNRAMGDESKWVAYSVPQPEAYTRHLRVLNADPSKLLIMGAGHLPPSTTNKVSLSVVDLKQLMNL</sequence>
<keyword evidence="3" id="KW-1185">Reference proteome</keyword>
<feature type="signal peptide" evidence="1">
    <location>
        <begin position="1"/>
        <end position="19"/>
    </location>
</feature>
<evidence type="ECO:0008006" key="4">
    <source>
        <dbReference type="Google" id="ProtNLM"/>
    </source>
</evidence>
<evidence type="ECO:0000313" key="2">
    <source>
        <dbReference type="EMBL" id="TPX18173.1"/>
    </source>
</evidence>
<comment type="caution">
    <text evidence="2">The sequence shown here is derived from an EMBL/GenBank/DDBJ whole genome shotgun (WGS) entry which is preliminary data.</text>
</comment>
<dbReference type="Gene3D" id="2.120.10.10">
    <property type="match status" value="1"/>
</dbReference>
<dbReference type="SUPFAM" id="SSF110296">
    <property type="entry name" value="Oligoxyloglucan reducing end-specific cellobiohydrolase"/>
    <property type="match status" value="1"/>
</dbReference>
<evidence type="ECO:0000313" key="3">
    <source>
        <dbReference type="Proteomes" id="UP000319257"/>
    </source>
</evidence>
<dbReference type="Proteomes" id="UP000319257">
    <property type="component" value="Unassembled WGS sequence"/>
</dbReference>
<organism evidence="2 3">
    <name type="scientific">Thyridium curvatum</name>
    <dbReference type="NCBI Taxonomy" id="1093900"/>
    <lineage>
        <taxon>Eukaryota</taxon>
        <taxon>Fungi</taxon>
        <taxon>Dikarya</taxon>
        <taxon>Ascomycota</taxon>
        <taxon>Pezizomycotina</taxon>
        <taxon>Sordariomycetes</taxon>
        <taxon>Sordariomycetidae</taxon>
        <taxon>Thyridiales</taxon>
        <taxon>Thyridiaceae</taxon>
        <taxon>Thyridium</taxon>
    </lineage>
</organism>
<feature type="chain" id="PRO_5021322027" description="Glycoside hydrolase family 93 protein" evidence="1">
    <location>
        <begin position="20"/>
        <end position="382"/>
    </location>
</feature>
<accession>A0A507BFA8</accession>
<dbReference type="PANTHER" id="PTHR38792">
    <property type="entry name" value="BNR/ASP-BOX REPEAT DOMAIN PROTEIN (AFU_ORTHOLOGUE AFUA_7G06430)-RELATED"/>
    <property type="match status" value="1"/>
</dbReference>
<keyword evidence="1" id="KW-0732">Signal</keyword>
<evidence type="ECO:0000256" key="1">
    <source>
        <dbReference type="SAM" id="SignalP"/>
    </source>
</evidence>
<dbReference type="CDD" id="cd15482">
    <property type="entry name" value="Sialidase_non-viral"/>
    <property type="match status" value="1"/>
</dbReference>
<dbReference type="AlphaFoldDB" id="A0A507BFA8"/>